<reference evidence="5 6" key="1">
    <citation type="journal article" date="2014" name="Genome Announc.">
        <title>Genome Sequence of Lactobacillus fabifermentans Strain T30PCM01, Isolated from Fermenting Grape Marc.</title>
        <authorList>
            <person name="Treu L."/>
            <person name="Vendramin V."/>
            <person name="Bovo B."/>
            <person name="Giacomini A."/>
            <person name="Corich V."/>
            <person name="Campanaro S."/>
        </authorList>
    </citation>
    <scope>NUCLEOTIDE SEQUENCE [LARGE SCALE GENOMIC DNA]</scope>
    <source>
        <strain evidence="5 6">T30PCM01</strain>
    </source>
</reference>
<dbReference type="Pfam" id="PF02311">
    <property type="entry name" value="AraC_binding"/>
    <property type="match status" value="1"/>
</dbReference>
<proteinExistence type="predicted"/>
<evidence type="ECO:0000256" key="1">
    <source>
        <dbReference type="ARBA" id="ARBA00023015"/>
    </source>
</evidence>
<dbReference type="eggNOG" id="COG2207">
    <property type="taxonomic scope" value="Bacteria"/>
</dbReference>
<dbReference type="PROSITE" id="PS01124">
    <property type="entry name" value="HTH_ARAC_FAMILY_2"/>
    <property type="match status" value="1"/>
</dbReference>
<accession>W6TAY4</accession>
<evidence type="ECO:0000256" key="3">
    <source>
        <dbReference type="ARBA" id="ARBA00023163"/>
    </source>
</evidence>
<name>W6TAY4_9LACO</name>
<dbReference type="SUPFAM" id="SSF46689">
    <property type="entry name" value="Homeodomain-like"/>
    <property type="match status" value="2"/>
</dbReference>
<dbReference type="GO" id="GO:0043565">
    <property type="term" value="F:sequence-specific DNA binding"/>
    <property type="evidence" value="ECO:0007669"/>
    <property type="project" value="InterPro"/>
</dbReference>
<protein>
    <recommendedName>
        <fullName evidence="4">HTH araC/xylS-type domain-containing protein</fullName>
    </recommendedName>
</protein>
<dbReference type="PANTHER" id="PTHR43280">
    <property type="entry name" value="ARAC-FAMILY TRANSCRIPTIONAL REGULATOR"/>
    <property type="match status" value="1"/>
</dbReference>
<keyword evidence="3" id="KW-0804">Transcription</keyword>
<dbReference type="AlphaFoldDB" id="W6TAY4"/>
<dbReference type="GO" id="GO:0003700">
    <property type="term" value="F:DNA-binding transcription factor activity"/>
    <property type="evidence" value="ECO:0007669"/>
    <property type="project" value="InterPro"/>
</dbReference>
<dbReference type="PATRIC" id="fig|1400520.3.peg.153"/>
<dbReference type="InterPro" id="IPR003313">
    <property type="entry name" value="AraC-bd"/>
</dbReference>
<evidence type="ECO:0000313" key="5">
    <source>
        <dbReference type="EMBL" id="ETY75739.1"/>
    </source>
</evidence>
<dbReference type="InterPro" id="IPR018060">
    <property type="entry name" value="HTH_AraC"/>
</dbReference>
<dbReference type="SUPFAM" id="SSF51215">
    <property type="entry name" value="Regulatory protein AraC"/>
    <property type="match status" value="1"/>
</dbReference>
<keyword evidence="1" id="KW-0805">Transcription regulation</keyword>
<evidence type="ECO:0000313" key="6">
    <source>
        <dbReference type="Proteomes" id="UP000019247"/>
    </source>
</evidence>
<dbReference type="InterPro" id="IPR037923">
    <property type="entry name" value="HTH-like"/>
</dbReference>
<keyword evidence="2" id="KW-0238">DNA-binding</keyword>
<dbReference type="InterPro" id="IPR009057">
    <property type="entry name" value="Homeodomain-like_sf"/>
</dbReference>
<dbReference type="HOGENOM" id="CLU_000445_88_3_9"/>
<dbReference type="Proteomes" id="UP000019247">
    <property type="component" value="Unassembled WGS sequence"/>
</dbReference>
<organism evidence="5 6">
    <name type="scientific">Lactiplantibacillus fabifermentans T30PCM01</name>
    <dbReference type="NCBI Taxonomy" id="1400520"/>
    <lineage>
        <taxon>Bacteria</taxon>
        <taxon>Bacillati</taxon>
        <taxon>Bacillota</taxon>
        <taxon>Bacilli</taxon>
        <taxon>Lactobacillales</taxon>
        <taxon>Lactobacillaceae</taxon>
        <taxon>Lactiplantibacillus</taxon>
    </lineage>
</organism>
<gene>
    <name evidence="5" type="ORF">LFAB_00790</name>
</gene>
<feature type="domain" description="HTH araC/xylS-type" evidence="4">
    <location>
        <begin position="120"/>
        <end position="218"/>
    </location>
</feature>
<dbReference type="PANTHER" id="PTHR43280:SF2">
    <property type="entry name" value="HTH-TYPE TRANSCRIPTIONAL REGULATOR EXSA"/>
    <property type="match status" value="1"/>
</dbReference>
<dbReference type="STRING" id="1400520.LFAB_00790"/>
<dbReference type="Gene3D" id="1.10.10.60">
    <property type="entry name" value="Homeodomain-like"/>
    <property type="match status" value="2"/>
</dbReference>
<sequence length="229" mass="26601">MMHSGDVILVNPNEIHSTQSPDHNHILVIQFPMDFLQKVTSGKYYELFEFDLNTVKSRNSTDDLLVILNRLVALANQYTIIDNLTATANIYALLALLCRNYISQLPIEKRHNNADLTLLGNITGYIQLHFRERLTLPMVAAQFGYSVSYFSKFFAKRMNLTFSEYLQQLRLNTANELLLHSDDTLTNIAYNSGFSSYRNFYNAFLENYQVSPTKYRQQYQHDKILHVEP</sequence>
<comment type="caution">
    <text evidence="5">The sequence shown here is derived from an EMBL/GenBank/DDBJ whole genome shotgun (WGS) entry which is preliminary data.</text>
</comment>
<evidence type="ECO:0000256" key="2">
    <source>
        <dbReference type="ARBA" id="ARBA00023125"/>
    </source>
</evidence>
<dbReference type="Pfam" id="PF12833">
    <property type="entry name" value="HTH_18"/>
    <property type="match status" value="1"/>
</dbReference>
<dbReference type="EMBL" id="AWWK01000004">
    <property type="protein sequence ID" value="ETY75739.1"/>
    <property type="molecule type" value="Genomic_DNA"/>
</dbReference>
<evidence type="ECO:0000259" key="4">
    <source>
        <dbReference type="PROSITE" id="PS01124"/>
    </source>
</evidence>
<dbReference type="SMART" id="SM00342">
    <property type="entry name" value="HTH_ARAC"/>
    <property type="match status" value="1"/>
</dbReference>